<dbReference type="InterPro" id="IPR042099">
    <property type="entry name" value="ANL_N_sf"/>
</dbReference>
<dbReference type="InterPro" id="IPR050237">
    <property type="entry name" value="ATP-dep_AMP-bd_enzyme"/>
</dbReference>
<dbReference type="Pfam" id="PF00501">
    <property type="entry name" value="AMP-binding"/>
    <property type="match status" value="1"/>
</dbReference>
<protein>
    <submittedName>
        <fullName evidence="3">Putative 4-methylbenzoate-CoA ligase</fullName>
    </submittedName>
</protein>
<dbReference type="GO" id="GO:0016878">
    <property type="term" value="F:acid-thiol ligase activity"/>
    <property type="evidence" value="ECO:0007669"/>
    <property type="project" value="UniProtKB-ARBA"/>
</dbReference>
<dbReference type="AlphaFoldDB" id="A0A0F6NZ22"/>
<feature type="domain" description="AMP-binding enzyme C-terminal" evidence="2">
    <location>
        <begin position="459"/>
        <end position="535"/>
    </location>
</feature>
<dbReference type="PANTHER" id="PTHR43767">
    <property type="entry name" value="LONG-CHAIN-FATTY-ACID--COA LIGASE"/>
    <property type="match status" value="1"/>
</dbReference>
<name>A0A0F6NZ22_9PROT</name>
<dbReference type="Gene3D" id="3.30.300.30">
    <property type="match status" value="1"/>
</dbReference>
<feature type="non-terminal residue" evidence="3">
    <location>
        <position position="549"/>
    </location>
</feature>
<dbReference type="PANTHER" id="PTHR43767:SF1">
    <property type="entry name" value="NONRIBOSOMAL PEPTIDE SYNTHASE PES1 (EUROFUNG)-RELATED"/>
    <property type="match status" value="1"/>
</dbReference>
<reference evidence="3" key="1">
    <citation type="journal article" date="2012" name="Environ. Microbiol.">
        <title>Anaerobic degradation of 4-methylbenzoate via a specific 4-methylbenzoyl-CoA pathway.</title>
        <authorList>
            <person name="Lahme S."/>
            <person name="Eberlein C."/>
            <person name="Jarling R."/>
            <person name="Kube M."/>
            <person name="Boll M."/>
            <person name="Wilkes H."/>
            <person name="Reinhardt R."/>
            <person name="Rabus R."/>
        </authorList>
    </citation>
    <scope>NUCLEOTIDE SEQUENCE</scope>
    <source>
        <strain evidence="3">PMbN1</strain>
    </source>
</reference>
<dbReference type="InterPro" id="IPR025110">
    <property type="entry name" value="AMP-bd_C"/>
</dbReference>
<evidence type="ECO:0000259" key="1">
    <source>
        <dbReference type="Pfam" id="PF00501"/>
    </source>
</evidence>
<reference evidence="3" key="2">
    <citation type="submission" date="2013-12" db="EMBL/GenBank/DDBJ databases">
        <title>Benzoate is the preferred substrate of Magnetospirillum sp. pMbN1 from ternary substrate mixtures.</title>
        <authorList>
            <person name="Lahme S."/>
            <person name="Trautwein K."/>
            <person name="Strijkstra A."/>
            <person name="Dorries M."/>
            <person name="Wohlbrand L."/>
            <person name="Rabus R."/>
        </authorList>
    </citation>
    <scope>NUCLEOTIDE SEQUENCE</scope>
    <source>
        <strain evidence="3">PMbN1</strain>
    </source>
</reference>
<organism evidence="3">
    <name type="scientific">Magnetospirillum sp. pMbN1</name>
    <dbReference type="NCBI Taxonomy" id="1007128"/>
    <lineage>
        <taxon>Bacteria</taxon>
        <taxon>Pseudomonadati</taxon>
        <taxon>Pseudomonadota</taxon>
        <taxon>Alphaproteobacteria</taxon>
        <taxon>Rhodospirillales</taxon>
        <taxon>Rhodospirillaceae</taxon>
        <taxon>Magnetospirillum</taxon>
    </lineage>
</organism>
<dbReference type="InterPro" id="IPR000873">
    <property type="entry name" value="AMP-dep_synth/lig_dom"/>
</dbReference>
<evidence type="ECO:0000313" key="3">
    <source>
        <dbReference type="EMBL" id="AIW63089.1"/>
    </source>
</evidence>
<feature type="domain" description="AMP-dependent synthetase/ligase" evidence="1">
    <location>
        <begin position="44"/>
        <end position="407"/>
    </location>
</feature>
<dbReference type="Pfam" id="PF13193">
    <property type="entry name" value="AMP-binding_C"/>
    <property type="match status" value="1"/>
</dbReference>
<accession>A0A0F6NZ22</accession>
<dbReference type="InterPro" id="IPR045851">
    <property type="entry name" value="AMP-bd_C_sf"/>
</dbReference>
<evidence type="ECO:0000259" key="2">
    <source>
        <dbReference type="Pfam" id="PF13193"/>
    </source>
</evidence>
<dbReference type="EMBL" id="KF941519">
    <property type="protein sequence ID" value="AIW63089.1"/>
    <property type="molecule type" value="Genomic_DNA"/>
</dbReference>
<sequence>MNAHIVKPGALNLRSSIAVDPAERRALEAKGIWGDDTLSGWIADNVTRSGNASAVVTNDHTATYRNLANDIERFARGLYDLGVRTGDVVSVQLPNSSEFIVAYFAIARLGGVLSTVHMPYRTAEITTLLRHAGSVAFICYGAIKDFAPAHEVLVRKGELPALEHVIAVGEPVAGTSSFSELLRSEAALPADITPVAANPFLLLFTSGTSASPKAVPLTYQMTLGNARAGAVEHGLCQGDKVLSVAPFTHLLGLYALHLTTKVAGSSILFPAFTPPDLAQAITKHRPTVLVCAPAHLNGLMISGLLENLDLSSIRLIITAGSALSPDVAKAVSKRLPAGFLTNLWGMTELQAGLYTRPTDSFEIATTTSGRAAPGAEVRIADHDDHPVAQGEEGELQIRGGLLFRGYYNNEDATRQAFTPDRWFRTGDLAVMDKSGNVRITGRKTEIINRGGIKYNPLDIEIMLGNHPKVMEVAIIPYEDTVLGQKACCFVVPTDAYKPPTLEELCAHLIEGGVSKVKLPERLEVIDEMPITPTRKIIRGRLKALLARKL</sequence>
<proteinExistence type="predicted"/>
<dbReference type="Gene3D" id="3.40.50.12780">
    <property type="entry name" value="N-terminal domain of ligase-like"/>
    <property type="match status" value="1"/>
</dbReference>
<keyword evidence="3" id="KW-0436">Ligase</keyword>
<dbReference type="SUPFAM" id="SSF56801">
    <property type="entry name" value="Acetyl-CoA synthetase-like"/>
    <property type="match status" value="1"/>
</dbReference>